<dbReference type="EMBL" id="JACXVP010000009">
    <property type="protein sequence ID" value="KAG5586375.1"/>
    <property type="molecule type" value="Genomic_DNA"/>
</dbReference>
<protein>
    <submittedName>
        <fullName evidence="1">Uncharacterized protein</fullName>
    </submittedName>
</protein>
<gene>
    <name evidence="1" type="ORF">H5410_046809</name>
</gene>
<evidence type="ECO:0000313" key="1">
    <source>
        <dbReference type="EMBL" id="KAG5586375.1"/>
    </source>
</evidence>
<evidence type="ECO:0000313" key="2">
    <source>
        <dbReference type="Proteomes" id="UP000824120"/>
    </source>
</evidence>
<proteinExistence type="predicted"/>
<organism evidence="1 2">
    <name type="scientific">Solanum commersonii</name>
    <name type="common">Commerson's wild potato</name>
    <name type="synonym">Commerson's nightshade</name>
    <dbReference type="NCBI Taxonomy" id="4109"/>
    <lineage>
        <taxon>Eukaryota</taxon>
        <taxon>Viridiplantae</taxon>
        <taxon>Streptophyta</taxon>
        <taxon>Embryophyta</taxon>
        <taxon>Tracheophyta</taxon>
        <taxon>Spermatophyta</taxon>
        <taxon>Magnoliopsida</taxon>
        <taxon>eudicotyledons</taxon>
        <taxon>Gunneridae</taxon>
        <taxon>Pentapetalae</taxon>
        <taxon>asterids</taxon>
        <taxon>lamiids</taxon>
        <taxon>Solanales</taxon>
        <taxon>Solanaceae</taxon>
        <taxon>Solanoideae</taxon>
        <taxon>Solaneae</taxon>
        <taxon>Solanum</taxon>
    </lineage>
</organism>
<dbReference type="Proteomes" id="UP000824120">
    <property type="component" value="Chromosome 9"/>
</dbReference>
<accession>A0A9J5XFF9</accession>
<keyword evidence="2" id="KW-1185">Reference proteome</keyword>
<comment type="caution">
    <text evidence="1">The sequence shown here is derived from an EMBL/GenBank/DDBJ whole genome shotgun (WGS) entry which is preliminary data.</text>
</comment>
<name>A0A9J5XFF9_SOLCO</name>
<reference evidence="1 2" key="1">
    <citation type="submission" date="2020-09" db="EMBL/GenBank/DDBJ databases">
        <title>De no assembly of potato wild relative species, Solanum commersonii.</title>
        <authorList>
            <person name="Cho K."/>
        </authorList>
    </citation>
    <scope>NUCLEOTIDE SEQUENCE [LARGE SCALE GENOMIC DNA]</scope>
    <source>
        <strain evidence="1">LZ3.2</strain>
        <tissue evidence="1">Leaf</tissue>
    </source>
</reference>
<sequence>MDLLQSSATALAPRNIDEFKNDNSQNIRARLAQSQCSVAQRGNGTPACAKCGRNNLGVCRDGYNVAPQTKLHLEELLQGKTEGQAVYMLSPVAKIKKICPMLSLV</sequence>
<dbReference type="AlphaFoldDB" id="A0A9J5XFF9"/>